<accession>A0A9P7N5H5</accession>
<dbReference type="AlphaFoldDB" id="A0A9P7N5H5"/>
<reference evidence="1" key="1">
    <citation type="journal article" date="2020" name="bioRxiv">
        <title>Whole genome comparisons of ergot fungi reveals the divergence and evolution of species within the genus Claviceps are the result of varying mechanisms driving genome evolution and host range expansion.</title>
        <authorList>
            <person name="Wyka S.A."/>
            <person name="Mondo S.J."/>
            <person name="Liu M."/>
            <person name="Dettman J."/>
            <person name="Nalam V."/>
            <person name="Broders K.D."/>
        </authorList>
    </citation>
    <scope>NUCLEOTIDE SEQUENCE</scope>
    <source>
        <strain evidence="1">CCC 602</strain>
    </source>
</reference>
<sequence length="67" mass="7640">MQRSLAVVVKYDYDLWIQLILNMSTLTVNTGYCCKELWNHVRIPAAAATQKPMRHCEEALDEVDVGS</sequence>
<proteinExistence type="predicted"/>
<dbReference type="Proteomes" id="UP000748025">
    <property type="component" value="Unassembled WGS sequence"/>
</dbReference>
<organism evidence="1 2">
    <name type="scientific">Claviceps pusilla</name>
    <dbReference type="NCBI Taxonomy" id="123648"/>
    <lineage>
        <taxon>Eukaryota</taxon>
        <taxon>Fungi</taxon>
        <taxon>Dikarya</taxon>
        <taxon>Ascomycota</taxon>
        <taxon>Pezizomycotina</taxon>
        <taxon>Sordariomycetes</taxon>
        <taxon>Hypocreomycetidae</taxon>
        <taxon>Hypocreales</taxon>
        <taxon>Clavicipitaceae</taxon>
        <taxon>Claviceps</taxon>
    </lineage>
</organism>
<gene>
    <name evidence="1" type="ORF">E4U43_003846</name>
</gene>
<protein>
    <submittedName>
        <fullName evidence="1">Uncharacterized protein</fullName>
    </submittedName>
</protein>
<name>A0A9P7N5H5_9HYPO</name>
<comment type="caution">
    <text evidence="1">The sequence shown here is derived from an EMBL/GenBank/DDBJ whole genome shotgun (WGS) entry which is preliminary data.</text>
</comment>
<feature type="non-terminal residue" evidence="1">
    <location>
        <position position="67"/>
    </location>
</feature>
<dbReference type="EMBL" id="SRPW01002542">
    <property type="protein sequence ID" value="KAG5992112.1"/>
    <property type="molecule type" value="Genomic_DNA"/>
</dbReference>
<keyword evidence="2" id="KW-1185">Reference proteome</keyword>
<evidence type="ECO:0000313" key="2">
    <source>
        <dbReference type="Proteomes" id="UP000748025"/>
    </source>
</evidence>
<evidence type="ECO:0000313" key="1">
    <source>
        <dbReference type="EMBL" id="KAG5992112.1"/>
    </source>
</evidence>